<feature type="compositionally biased region" description="Basic and acidic residues" evidence="1">
    <location>
        <begin position="137"/>
        <end position="154"/>
    </location>
</feature>
<keyword evidence="3" id="KW-1185">Reference proteome</keyword>
<name>A0AAE1G094_PETCI</name>
<feature type="region of interest" description="Disordered" evidence="1">
    <location>
        <begin position="1"/>
        <end position="29"/>
    </location>
</feature>
<feature type="compositionally biased region" description="Polar residues" evidence="1">
    <location>
        <begin position="196"/>
        <end position="206"/>
    </location>
</feature>
<evidence type="ECO:0000313" key="3">
    <source>
        <dbReference type="Proteomes" id="UP001286313"/>
    </source>
</evidence>
<protein>
    <recommendedName>
        <fullName evidence="4">THAP-type domain-containing protein</fullName>
    </recommendedName>
</protein>
<dbReference type="AlphaFoldDB" id="A0AAE1G094"/>
<feature type="compositionally biased region" description="Polar residues" evidence="1">
    <location>
        <begin position="19"/>
        <end position="29"/>
    </location>
</feature>
<feature type="region of interest" description="Disordered" evidence="1">
    <location>
        <begin position="167"/>
        <end position="206"/>
    </location>
</feature>
<sequence>MTKNYENNNEENKEKKTHLNQPTTEETNENVNLQQPYIENENSCTNTDKVPGRSFYRIPKVCKNQGVAHEKLLTERRNLWFSRISRMITSNPEHWRVCGNHFVSGAPSKLYDKANPDWAPTQQLGHTKFKSRLSSPRKSERKHERTAPRPKRAAEVDAAMTLHQMRTKKDAGQATVIPDDGSSFEASSVAAGSECQGHSTTSSASQTDITSDMINFVLE</sequence>
<organism evidence="2 3">
    <name type="scientific">Petrolisthes cinctipes</name>
    <name type="common">Flat porcelain crab</name>
    <dbReference type="NCBI Taxonomy" id="88211"/>
    <lineage>
        <taxon>Eukaryota</taxon>
        <taxon>Metazoa</taxon>
        <taxon>Ecdysozoa</taxon>
        <taxon>Arthropoda</taxon>
        <taxon>Crustacea</taxon>
        <taxon>Multicrustacea</taxon>
        <taxon>Malacostraca</taxon>
        <taxon>Eumalacostraca</taxon>
        <taxon>Eucarida</taxon>
        <taxon>Decapoda</taxon>
        <taxon>Pleocyemata</taxon>
        <taxon>Anomura</taxon>
        <taxon>Galatheoidea</taxon>
        <taxon>Porcellanidae</taxon>
        <taxon>Petrolisthes</taxon>
    </lineage>
</organism>
<comment type="caution">
    <text evidence="2">The sequence shown here is derived from an EMBL/GenBank/DDBJ whole genome shotgun (WGS) entry which is preliminary data.</text>
</comment>
<dbReference type="EMBL" id="JAWQEG010001263">
    <property type="protein sequence ID" value="KAK3881073.1"/>
    <property type="molecule type" value="Genomic_DNA"/>
</dbReference>
<evidence type="ECO:0000313" key="2">
    <source>
        <dbReference type="EMBL" id="KAK3881073.1"/>
    </source>
</evidence>
<evidence type="ECO:0000256" key="1">
    <source>
        <dbReference type="SAM" id="MobiDB-lite"/>
    </source>
</evidence>
<dbReference type="SUPFAM" id="SSF57716">
    <property type="entry name" value="Glucocorticoid receptor-like (DNA-binding domain)"/>
    <property type="match status" value="1"/>
</dbReference>
<feature type="region of interest" description="Disordered" evidence="1">
    <location>
        <begin position="114"/>
        <end position="154"/>
    </location>
</feature>
<proteinExistence type="predicted"/>
<reference evidence="2" key="1">
    <citation type="submission" date="2023-10" db="EMBL/GenBank/DDBJ databases">
        <title>Genome assemblies of two species of porcelain crab, Petrolisthes cinctipes and Petrolisthes manimaculis (Anomura: Porcellanidae).</title>
        <authorList>
            <person name="Angst P."/>
        </authorList>
    </citation>
    <scope>NUCLEOTIDE SEQUENCE</scope>
    <source>
        <strain evidence="2">PB745_01</strain>
        <tissue evidence="2">Gill</tissue>
    </source>
</reference>
<gene>
    <name evidence="2" type="ORF">Pcinc_014469</name>
</gene>
<evidence type="ECO:0008006" key="4">
    <source>
        <dbReference type="Google" id="ProtNLM"/>
    </source>
</evidence>
<dbReference type="Proteomes" id="UP001286313">
    <property type="component" value="Unassembled WGS sequence"/>
</dbReference>
<accession>A0AAE1G094</accession>